<comment type="caution">
    <text evidence="2">The sequence shown here is derived from an EMBL/GenBank/DDBJ whole genome shotgun (WGS) entry which is preliminary data.</text>
</comment>
<feature type="transmembrane region" description="Helical" evidence="1">
    <location>
        <begin position="25"/>
        <end position="50"/>
    </location>
</feature>
<name>A0A0G1Q202_9BACT</name>
<feature type="transmembrane region" description="Helical" evidence="1">
    <location>
        <begin position="79"/>
        <end position="112"/>
    </location>
</feature>
<dbReference type="EMBL" id="LCKS01000009">
    <property type="protein sequence ID" value="KKU02680.1"/>
    <property type="molecule type" value="Genomic_DNA"/>
</dbReference>
<keyword evidence="1" id="KW-0812">Transmembrane</keyword>
<dbReference type="Proteomes" id="UP000034264">
    <property type="component" value="Unassembled WGS sequence"/>
</dbReference>
<dbReference type="AlphaFoldDB" id="A0A0G1Q202"/>
<organism evidence="2 3">
    <name type="scientific">Candidatus Amesbacteria bacterium GW2011_GWC2_45_19</name>
    <dbReference type="NCBI Taxonomy" id="1618366"/>
    <lineage>
        <taxon>Bacteria</taxon>
        <taxon>Candidatus Amesiibacteriota</taxon>
    </lineage>
</organism>
<evidence type="ECO:0000256" key="1">
    <source>
        <dbReference type="SAM" id="Phobius"/>
    </source>
</evidence>
<evidence type="ECO:0008006" key="4">
    <source>
        <dbReference type="Google" id="ProtNLM"/>
    </source>
</evidence>
<accession>A0A0G1Q202</accession>
<evidence type="ECO:0000313" key="3">
    <source>
        <dbReference type="Proteomes" id="UP000034264"/>
    </source>
</evidence>
<sequence length="116" mass="12377">MVTIVPLPTLSGIGPLGTSPDLNEALFTFANVISITIGVLTISAGLWFIIQIFSSAFQWLTSGGEKQALQNAQKRLTHAIIGLLMVVLSYALIGIVSFVFGLPILNIAQIIISIRP</sequence>
<evidence type="ECO:0000313" key="2">
    <source>
        <dbReference type="EMBL" id="KKU02680.1"/>
    </source>
</evidence>
<protein>
    <recommendedName>
        <fullName evidence="4">Integral membrane protein</fullName>
    </recommendedName>
</protein>
<keyword evidence="1" id="KW-0472">Membrane</keyword>
<proteinExistence type="predicted"/>
<keyword evidence="1" id="KW-1133">Transmembrane helix</keyword>
<gene>
    <name evidence="2" type="ORF">UX05_C0009G0016</name>
</gene>
<reference evidence="2 3" key="1">
    <citation type="journal article" date="2015" name="Nature">
        <title>rRNA introns, odd ribosomes, and small enigmatic genomes across a large radiation of phyla.</title>
        <authorList>
            <person name="Brown C.T."/>
            <person name="Hug L.A."/>
            <person name="Thomas B.C."/>
            <person name="Sharon I."/>
            <person name="Castelle C.J."/>
            <person name="Singh A."/>
            <person name="Wilkins M.J."/>
            <person name="Williams K.H."/>
            <person name="Banfield J.F."/>
        </authorList>
    </citation>
    <scope>NUCLEOTIDE SEQUENCE [LARGE SCALE GENOMIC DNA]</scope>
</reference>